<dbReference type="OrthoDB" id="6615032at2"/>
<dbReference type="RefSeq" id="WP_075197970.1">
    <property type="nucleotide sequence ID" value="NZ_CP187984.1"/>
</dbReference>
<feature type="transmembrane region" description="Helical" evidence="1">
    <location>
        <begin position="12"/>
        <end position="40"/>
    </location>
</feature>
<dbReference type="AlphaFoldDB" id="A0A2T7B6Y6"/>
<protein>
    <recommendedName>
        <fullName evidence="3">Bacteriophage protein</fullName>
    </recommendedName>
</protein>
<keyword evidence="1" id="KW-1133">Transmembrane helix</keyword>
<reference evidence="2" key="1">
    <citation type="submission" date="2016-12" db="EMBL/GenBank/DDBJ databases">
        <title>Analysis of the Molecular Diversity Among Cronobacter Species Isolated from Filth Flies Using a Pan Genomic DNA Microarray.</title>
        <authorList>
            <person name="Pava-Ripoll M."/>
            <person name="Tall B."/>
            <person name="Farber J."/>
            <person name="Fanning S."/>
            <person name="Lehner A."/>
            <person name="Stephan R."/>
            <person name="Pagotto F."/>
            <person name="Iverson C."/>
            <person name="Ziobro G."/>
            <person name="Miller A."/>
            <person name="Pearson R."/>
            <person name="Yan Q."/>
            <person name="Kim M."/>
            <person name="Jeong S."/>
            <person name="Park J."/>
            <person name="Jun S."/>
            <person name="Choi H."/>
            <person name="Chung T."/>
            <person name="Yoo Y."/>
            <person name="Park E."/>
            <person name="Hwang S."/>
            <person name="Lee B."/>
            <person name="Sathyamoorthy V."/>
            <person name="Carter L."/>
            <person name="Mammel M."/>
            <person name="Jackson S."/>
            <person name="Kothary M."/>
            <person name="Patel I."/>
            <person name="Grim C."/>
            <person name="Gopinath G."/>
            <person name="Gangiredla J."/>
            <person name="Chase H."/>
        </authorList>
    </citation>
    <scope>NUCLEOTIDE SEQUENCE [LARGE SCALE GENOMIC DNA]</scope>
    <source>
        <strain evidence="2">MOD1-Sh41s</strain>
    </source>
</reference>
<accession>A0A2T7B6Y6</accession>
<gene>
    <name evidence="2" type="ORF">BS411_07020</name>
</gene>
<dbReference type="EMBL" id="MSAG01000012">
    <property type="protein sequence ID" value="PUX23666.1"/>
    <property type="molecule type" value="Genomic_DNA"/>
</dbReference>
<keyword evidence="1" id="KW-0812">Transmembrane</keyword>
<evidence type="ECO:0000256" key="1">
    <source>
        <dbReference type="SAM" id="Phobius"/>
    </source>
</evidence>
<organism evidence="2">
    <name type="scientific">Cronobacter turicensis</name>
    <dbReference type="NCBI Taxonomy" id="413502"/>
    <lineage>
        <taxon>Bacteria</taxon>
        <taxon>Pseudomonadati</taxon>
        <taxon>Pseudomonadota</taxon>
        <taxon>Gammaproteobacteria</taxon>
        <taxon>Enterobacterales</taxon>
        <taxon>Enterobacteriaceae</taxon>
        <taxon>Cronobacter</taxon>
    </lineage>
</organism>
<evidence type="ECO:0008006" key="3">
    <source>
        <dbReference type="Google" id="ProtNLM"/>
    </source>
</evidence>
<name>A0A2T7B6Y6_9ENTR</name>
<comment type="caution">
    <text evidence="2">The sequence shown here is derived from an EMBL/GenBank/DDBJ whole genome shotgun (WGS) entry which is preliminary data.</text>
</comment>
<keyword evidence="1" id="KW-0472">Membrane</keyword>
<evidence type="ECO:0000313" key="2">
    <source>
        <dbReference type="EMBL" id="PUX23666.1"/>
    </source>
</evidence>
<proteinExistence type="predicted"/>
<sequence length="102" mass="11439">MNPGEGHALTYGWSVLLGFFSVLSLQDYVFTLGAALSAFFTIKTYNARRRAQQARLAEERKRTALLRQYLKSAAQPLAADRRAIASIFNEGAERVEDRDENA</sequence>